<dbReference type="EMBL" id="VATY01000003">
    <property type="protein sequence ID" value="TMM55974.1"/>
    <property type="molecule type" value="Genomic_DNA"/>
</dbReference>
<organism evidence="5 6">
    <name type="scientific">Maribacter algarum</name>
    <name type="common">ex Zhang et al. 2020</name>
    <dbReference type="NCBI Taxonomy" id="2578118"/>
    <lineage>
        <taxon>Bacteria</taxon>
        <taxon>Pseudomonadati</taxon>
        <taxon>Bacteroidota</taxon>
        <taxon>Flavobacteriia</taxon>
        <taxon>Flavobacteriales</taxon>
        <taxon>Flavobacteriaceae</taxon>
        <taxon>Maribacter</taxon>
    </lineage>
</organism>
<name>A0A5S3PNC1_9FLAO</name>
<proteinExistence type="predicted"/>
<dbReference type="PANTHER" id="PTHR44360">
    <property type="entry name" value="DNAJ HOMOLOG SUBFAMILY B MEMBER 9"/>
    <property type="match status" value="1"/>
</dbReference>
<dbReference type="InterPro" id="IPR001623">
    <property type="entry name" value="DnaJ_domain"/>
</dbReference>
<evidence type="ECO:0000259" key="4">
    <source>
        <dbReference type="PROSITE" id="PS50076"/>
    </source>
</evidence>
<gene>
    <name evidence="5" type="ORF">FEE95_15135</name>
</gene>
<dbReference type="PANTHER" id="PTHR44360:SF1">
    <property type="entry name" value="DNAJ HOMOLOG SUBFAMILY B MEMBER 9"/>
    <property type="match status" value="1"/>
</dbReference>
<evidence type="ECO:0000313" key="6">
    <source>
        <dbReference type="Proteomes" id="UP000310314"/>
    </source>
</evidence>
<reference evidence="5 6" key="1">
    <citation type="submission" date="2019-05" db="EMBL/GenBank/DDBJ databases">
        <authorList>
            <person name="Zhang J.-Y."/>
            <person name="Feg X."/>
            <person name="Du Z.-J."/>
        </authorList>
    </citation>
    <scope>NUCLEOTIDE SEQUENCE [LARGE SCALE GENOMIC DNA]</scope>
    <source>
        <strain evidence="5 6">RZ26</strain>
    </source>
</reference>
<dbReference type="AlphaFoldDB" id="A0A5S3PNC1"/>
<dbReference type="GO" id="GO:0036503">
    <property type="term" value="P:ERAD pathway"/>
    <property type="evidence" value="ECO:0007669"/>
    <property type="project" value="TreeGrafter"/>
</dbReference>
<keyword evidence="6" id="KW-1185">Reference proteome</keyword>
<evidence type="ECO:0000256" key="3">
    <source>
        <dbReference type="SAM" id="Phobius"/>
    </source>
</evidence>
<comment type="caution">
    <text evidence="5">The sequence shown here is derived from an EMBL/GenBank/DDBJ whole genome shotgun (WGS) entry which is preliminary data.</text>
</comment>
<keyword evidence="3" id="KW-1133">Transmembrane helix</keyword>
<feature type="region of interest" description="Disordered" evidence="2">
    <location>
        <begin position="83"/>
        <end position="116"/>
    </location>
</feature>
<keyword evidence="1" id="KW-0143">Chaperone</keyword>
<evidence type="ECO:0000256" key="2">
    <source>
        <dbReference type="SAM" id="MobiDB-lite"/>
    </source>
</evidence>
<dbReference type="SUPFAM" id="SSF46565">
    <property type="entry name" value="Chaperone J-domain"/>
    <property type="match status" value="1"/>
</dbReference>
<dbReference type="Pfam" id="PF00226">
    <property type="entry name" value="DnaJ"/>
    <property type="match status" value="1"/>
</dbReference>
<dbReference type="GO" id="GO:0051787">
    <property type="term" value="F:misfolded protein binding"/>
    <property type="evidence" value="ECO:0007669"/>
    <property type="project" value="TreeGrafter"/>
</dbReference>
<dbReference type="PROSITE" id="PS00636">
    <property type="entry name" value="DNAJ_1"/>
    <property type="match status" value="1"/>
</dbReference>
<keyword evidence="3" id="KW-0472">Membrane</keyword>
<accession>A0A5S3PNC1</accession>
<protein>
    <recommendedName>
        <fullName evidence="4">J domain-containing protein</fullName>
    </recommendedName>
</protein>
<feature type="domain" description="J" evidence="4">
    <location>
        <begin position="9"/>
        <end position="73"/>
    </location>
</feature>
<dbReference type="InterPro" id="IPR051948">
    <property type="entry name" value="Hsp70_co-chaperone_J-domain"/>
</dbReference>
<evidence type="ECO:0000256" key="1">
    <source>
        <dbReference type="ARBA" id="ARBA00023186"/>
    </source>
</evidence>
<dbReference type="Gene3D" id="1.10.287.110">
    <property type="entry name" value="DnaJ domain"/>
    <property type="match status" value="1"/>
</dbReference>
<evidence type="ECO:0000313" key="5">
    <source>
        <dbReference type="EMBL" id="TMM55974.1"/>
    </source>
</evidence>
<sequence length="153" mass="18145">MANYKELKDYYKILTVERSDSSATIKRVFRKLALTLHPDINKAPNAQQQFVDLNEAYQVLRNPIKRKQYNRLLDNEKIKKEAYKRNARKQNSRESSINFSAKKGKKRGEKFASESGKKFKRRTNRWKSSFLVDVFIEITFRALWALISSIFDF</sequence>
<dbReference type="InterPro" id="IPR018253">
    <property type="entry name" value="DnaJ_domain_CS"/>
</dbReference>
<dbReference type="InterPro" id="IPR036869">
    <property type="entry name" value="J_dom_sf"/>
</dbReference>
<dbReference type="Proteomes" id="UP000310314">
    <property type="component" value="Unassembled WGS sequence"/>
</dbReference>
<dbReference type="OrthoDB" id="9779622at2"/>
<dbReference type="SMART" id="SM00271">
    <property type="entry name" value="DnaJ"/>
    <property type="match status" value="1"/>
</dbReference>
<keyword evidence="3" id="KW-0812">Transmembrane</keyword>
<dbReference type="CDD" id="cd06257">
    <property type="entry name" value="DnaJ"/>
    <property type="match status" value="1"/>
</dbReference>
<dbReference type="PRINTS" id="PR00625">
    <property type="entry name" value="JDOMAIN"/>
</dbReference>
<dbReference type="GO" id="GO:0051087">
    <property type="term" value="F:protein-folding chaperone binding"/>
    <property type="evidence" value="ECO:0007669"/>
    <property type="project" value="TreeGrafter"/>
</dbReference>
<dbReference type="PROSITE" id="PS50076">
    <property type="entry name" value="DNAJ_2"/>
    <property type="match status" value="1"/>
</dbReference>
<feature type="transmembrane region" description="Helical" evidence="3">
    <location>
        <begin position="130"/>
        <end position="151"/>
    </location>
</feature>